<dbReference type="EC" id="5.3.1.1" evidence="8 9"/>
<evidence type="ECO:0000313" key="11">
    <source>
        <dbReference type="Proteomes" id="UP000532440"/>
    </source>
</evidence>
<feature type="binding site" evidence="8">
    <location>
        <begin position="236"/>
        <end position="237"/>
    </location>
    <ligand>
        <name>substrate</name>
    </ligand>
</feature>
<evidence type="ECO:0000256" key="5">
    <source>
        <dbReference type="ARBA" id="ARBA00022490"/>
    </source>
</evidence>
<keyword evidence="11" id="KW-1185">Reference proteome</keyword>
<evidence type="ECO:0000256" key="4">
    <source>
        <dbReference type="ARBA" id="ARBA00022432"/>
    </source>
</evidence>
<dbReference type="Gene3D" id="3.20.20.70">
    <property type="entry name" value="Aldolase class I"/>
    <property type="match status" value="1"/>
</dbReference>
<dbReference type="GO" id="GO:0006094">
    <property type="term" value="P:gluconeogenesis"/>
    <property type="evidence" value="ECO:0007669"/>
    <property type="project" value="UniProtKB-UniRule"/>
</dbReference>
<comment type="caution">
    <text evidence="10">The sequence shown here is derived from an EMBL/GenBank/DDBJ whole genome shotgun (WGS) entry which is preliminary data.</text>
</comment>
<dbReference type="FunFam" id="3.20.20.70:FF:000016">
    <property type="entry name" value="Triosephosphate isomerase"/>
    <property type="match status" value="1"/>
</dbReference>
<comment type="pathway">
    <text evidence="8 9">Carbohydrate biosynthesis; gluconeogenesis.</text>
</comment>
<feature type="binding site" evidence="8">
    <location>
        <position position="215"/>
    </location>
    <ligand>
        <name>substrate</name>
    </ligand>
</feature>
<keyword evidence="6 8" id="KW-0324">Glycolysis</keyword>
<dbReference type="GO" id="GO:0005829">
    <property type="term" value="C:cytosol"/>
    <property type="evidence" value="ECO:0007669"/>
    <property type="project" value="TreeGrafter"/>
</dbReference>
<dbReference type="EMBL" id="JACHGB010000002">
    <property type="protein sequence ID" value="MBB5271076.1"/>
    <property type="molecule type" value="Genomic_DNA"/>
</dbReference>
<sequence length="255" mass="26897">MKARKPLVVGNWKMNGDLIANERLFTALRSFIDRELLARVDVAVCPPFPYLGQAAAWMGDAGIAWGAQDVAAHENGAFTGEVSAAMVSDLGCRWAIVGHSERRTLFGEADETVVVKAQRALEHDVGVIVCVGETLEEREQDRAEEVLARQVGALASLAGVAVERFVLAYEPVWAIGTGRTATPEQAQSMHEFIRGRLAAAGFADSARVRLLYGGSVKPANAASLFGMADIDGGLIGGAALVADEFGAICRSAAGA</sequence>
<name>A0A7W8M7J8_9BURK</name>
<comment type="function">
    <text evidence="8">Involved in the gluconeogenesis. Catalyzes stereospecifically the conversion of dihydroxyacetone phosphate (DHAP) to D-glyceraldehyde-3-phosphate (G3P).</text>
</comment>
<dbReference type="RefSeq" id="WP_183965023.1">
    <property type="nucleotide sequence ID" value="NZ_BAABEW010000017.1"/>
</dbReference>
<keyword evidence="7 8" id="KW-0413">Isomerase</keyword>
<evidence type="ECO:0000256" key="9">
    <source>
        <dbReference type="RuleBase" id="RU363013"/>
    </source>
</evidence>
<evidence type="ECO:0000256" key="8">
    <source>
        <dbReference type="HAMAP-Rule" id="MF_00147"/>
    </source>
</evidence>
<evidence type="ECO:0000256" key="7">
    <source>
        <dbReference type="ARBA" id="ARBA00023235"/>
    </source>
</evidence>
<keyword evidence="5 8" id="KW-0963">Cytoplasm</keyword>
<organism evidence="10 11">
    <name type="scientific">Quisquiliibacterium transsilvanicum</name>
    <dbReference type="NCBI Taxonomy" id="1549638"/>
    <lineage>
        <taxon>Bacteria</taxon>
        <taxon>Pseudomonadati</taxon>
        <taxon>Pseudomonadota</taxon>
        <taxon>Betaproteobacteria</taxon>
        <taxon>Burkholderiales</taxon>
        <taxon>Burkholderiaceae</taxon>
        <taxon>Quisquiliibacterium</taxon>
    </lineage>
</organism>
<dbReference type="InterPro" id="IPR035990">
    <property type="entry name" value="TIM_sf"/>
</dbReference>
<dbReference type="SUPFAM" id="SSF51351">
    <property type="entry name" value="Triosephosphate isomerase (TIM)"/>
    <property type="match status" value="1"/>
</dbReference>
<protein>
    <recommendedName>
        <fullName evidence="8 9">Triosephosphate isomerase</fullName>
        <shortName evidence="8">TIM</shortName>
        <shortName evidence="8">TPI</shortName>
        <ecNumber evidence="8 9">5.3.1.1</ecNumber>
    </recommendedName>
    <alternativeName>
        <fullName evidence="8">Triose-phosphate isomerase</fullName>
    </alternativeName>
</protein>
<dbReference type="PROSITE" id="PS00171">
    <property type="entry name" value="TIM_1"/>
    <property type="match status" value="1"/>
</dbReference>
<dbReference type="PANTHER" id="PTHR21139:SF42">
    <property type="entry name" value="TRIOSEPHOSPHATE ISOMERASE"/>
    <property type="match status" value="1"/>
</dbReference>
<accession>A0A7W8M7J8</accession>
<evidence type="ECO:0000313" key="10">
    <source>
        <dbReference type="EMBL" id="MBB5271076.1"/>
    </source>
</evidence>
<dbReference type="GO" id="GO:0004807">
    <property type="term" value="F:triose-phosphate isomerase activity"/>
    <property type="evidence" value="ECO:0007669"/>
    <property type="project" value="UniProtKB-UniRule"/>
</dbReference>
<comment type="pathway">
    <text evidence="1 8 9">Carbohydrate degradation; glycolysis; D-glyceraldehyde 3-phosphate from glycerone phosphate: step 1/1.</text>
</comment>
<reference evidence="10 11" key="1">
    <citation type="submission" date="2020-08" db="EMBL/GenBank/DDBJ databases">
        <title>Genomic Encyclopedia of Type Strains, Phase IV (KMG-IV): sequencing the most valuable type-strain genomes for metagenomic binning, comparative biology and taxonomic classification.</title>
        <authorList>
            <person name="Goeker M."/>
        </authorList>
    </citation>
    <scope>NUCLEOTIDE SEQUENCE [LARGE SCALE GENOMIC DNA]</scope>
    <source>
        <strain evidence="10 11">DSM 29781</strain>
    </source>
</reference>
<comment type="subunit">
    <text evidence="8 9">Homodimer.</text>
</comment>
<keyword evidence="4 8" id="KW-0312">Gluconeogenesis</keyword>
<feature type="binding site" evidence="8">
    <location>
        <position position="176"/>
    </location>
    <ligand>
        <name>substrate</name>
    </ligand>
</feature>
<dbReference type="UniPathway" id="UPA00138"/>
<evidence type="ECO:0000256" key="2">
    <source>
        <dbReference type="ARBA" id="ARBA00004939"/>
    </source>
</evidence>
<gene>
    <name evidence="8" type="primary">tpiA</name>
    <name evidence="10" type="ORF">HNQ70_001080</name>
</gene>
<feature type="active site" description="Electrophile" evidence="8">
    <location>
        <position position="99"/>
    </location>
</feature>
<feature type="binding site" evidence="8">
    <location>
        <begin position="11"/>
        <end position="13"/>
    </location>
    <ligand>
        <name>substrate</name>
    </ligand>
</feature>
<dbReference type="PROSITE" id="PS51440">
    <property type="entry name" value="TIM_2"/>
    <property type="match status" value="1"/>
</dbReference>
<dbReference type="GO" id="GO:0006096">
    <property type="term" value="P:glycolytic process"/>
    <property type="evidence" value="ECO:0007669"/>
    <property type="project" value="UniProtKB-UniRule"/>
</dbReference>
<dbReference type="GO" id="GO:0046166">
    <property type="term" value="P:glyceraldehyde-3-phosphate biosynthetic process"/>
    <property type="evidence" value="ECO:0007669"/>
    <property type="project" value="TreeGrafter"/>
</dbReference>
<comment type="catalytic activity">
    <reaction evidence="8 9">
        <text>D-glyceraldehyde 3-phosphate = dihydroxyacetone phosphate</text>
        <dbReference type="Rhea" id="RHEA:18585"/>
        <dbReference type="ChEBI" id="CHEBI:57642"/>
        <dbReference type="ChEBI" id="CHEBI:59776"/>
        <dbReference type="EC" id="5.3.1.1"/>
    </reaction>
</comment>
<dbReference type="PANTHER" id="PTHR21139">
    <property type="entry name" value="TRIOSEPHOSPHATE ISOMERASE"/>
    <property type="match status" value="1"/>
</dbReference>
<dbReference type="InterPro" id="IPR022896">
    <property type="entry name" value="TrioseP_Isoase_bac/euk"/>
</dbReference>
<comment type="pathway">
    <text evidence="2">Carbohydrate metabolism; erythritol degradation.</text>
</comment>
<dbReference type="InterPro" id="IPR000652">
    <property type="entry name" value="Triosephosphate_isomerase"/>
</dbReference>
<dbReference type="GO" id="GO:0019563">
    <property type="term" value="P:glycerol catabolic process"/>
    <property type="evidence" value="ECO:0007669"/>
    <property type="project" value="TreeGrafter"/>
</dbReference>
<evidence type="ECO:0000256" key="3">
    <source>
        <dbReference type="ARBA" id="ARBA00007422"/>
    </source>
</evidence>
<evidence type="ECO:0000256" key="1">
    <source>
        <dbReference type="ARBA" id="ARBA00004680"/>
    </source>
</evidence>
<dbReference type="Pfam" id="PF00121">
    <property type="entry name" value="TIM"/>
    <property type="match status" value="1"/>
</dbReference>
<proteinExistence type="inferred from homology"/>
<feature type="active site" description="Proton acceptor" evidence="8">
    <location>
        <position position="170"/>
    </location>
</feature>
<comment type="similarity">
    <text evidence="3 8 9">Belongs to the triosephosphate isomerase family.</text>
</comment>
<comment type="subcellular location">
    <subcellularLocation>
        <location evidence="8 9">Cytoplasm</location>
    </subcellularLocation>
</comment>
<dbReference type="HAMAP" id="MF_00147_B">
    <property type="entry name" value="TIM_B"/>
    <property type="match status" value="1"/>
</dbReference>
<dbReference type="AlphaFoldDB" id="A0A7W8M7J8"/>
<dbReference type="Proteomes" id="UP000532440">
    <property type="component" value="Unassembled WGS sequence"/>
</dbReference>
<dbReference type="CDD" id="cd00311">
    <property type="entry name" value="TIM"/>
    <property type="match status" value="1"/>
</dbReference>
<dbReference type="InterPro" id="IPR020861">
    <property type="entry name" value="Triosephosphate_isomerase_AS"/>
</dbReference>
<evidence type="ECO:0000256" key="6">
    <source>
        <dbReference type="ARBA" id="ARBA00023152"/>
    </source>
</evidence>
<dbReference type="InterPro" id="IPR013785">
    <property type="entry name" value="Aldolase_TIM"/>
</dbReference>
<dbReference type="UniPathway" id="UPA00109">
    <property type="reaction ID" value="UER00189"/>
</dbReference>
<dbReference type="NCBIfam" id="TIGR00419">
    <property type="entry name" value="tim"/>
    <property type="match status" value="1"/>
</dbReference>